<name>A0A644T2G7_9ZZZZ</name>
<protein>
    <submittedName>
        <fullName evidence="1">Uncharacterized protein</fullName>
    </submittedName>
</protein>
<evidence type="ECO:0000313" key="1">
    <source>
        <dbReference type="EMBL" id="MPL60412.1"/>
    </source>
</evidence>
<accession>A0A644T2G7</accession>
<dbReference type="AlphaFoldDB" id="A0A644T2G7"/>
<comment type="caution">
    <text evidence="1">The sequence shown here is derived from an EMBL/GenBank/DDBJ whole genome shotgun (WGS) entry which is preliminary data.</text>
</comment>
<reference evidence="1" key="1">
    <citation type="submission" date="2019-08" db="EMBL/GenBank/DDBJ databases">
        <authorList>
            <person name="Kucharzyk K."/>
            <person name="Murdoch R.W."/>
            <person name="Higgins S."/>
            <person name="Loffler F."/>
        </authorList>
    </citation>
    <scope>NUCLEOTIDE SEQUENCE</scope>
</reference>
<organism evidence="1">
    <name type="scientific">bioreactor metagenome</name>
    <dbReference type="NCBI Taxonomy" id="1076179"/>
    <lineage>
        <taxon>unclassified sequences</taxon>
        <taxon>metagenomes</taxon>
        <taxon>ecological metagenomes</taxon>
    </lineage>
</organism>
<sequence length="254" mass="29029">MGYLEMYQKARNEYQKRLGEINADVNLSATGRANERDKAFAKYQTAINDIAKDYNKTMADKEESLKFCKEKMRETVVNIDAETIFKQDYLFRGFASKLAMADTEREFLNQVIDMAEGNEMQRRALVNNFSAILKSGQDFVAKDIAYHPDVNLWNEDANKLGKENNGIDAKLKAAIGVMESRLKQVYVKTSESLKTEKVLRQEERAKVLTGEMLEMNGDVSMIQRLFKQDQPNVQLPVFKMPGQEWADIVNSVNG</sequence>
<proteinExistence type="predicted"/>
<dbReference type="EMBL" id="VSSQ01000012">
    <property type="protein sequence ID" value="MPL60412.1"/>
    <property type="molecule type" value="Genomic_DNA"/>
</dbReference>
<gene>
    <name evidence="1" type="ORF">SDC9_05973</name>
</gene>